<dbReference type="InterPro" id="IPR016171">
    <property type="entry name" value="Vanillyl_alc_oxidase_C-sub2"/>
</dbReference>
<dbReference type="SUPFAM" id="SSF56176">
    <property type="entry name" value="FAD-binding/transporter-associated domain-like"/>
    <property type="match status" value="1"/>
</dbReference>
<dbReference type="Gene3D" id="3.30.70.2740">
    <property type="match status" value="1"/>
</dbReference>
<dbReference type="Gene3D" id="3.30.465.10">
    <property type="match status" value="1"/>
</dbReference>
<dbReference type="Pfam" id="PF02913">
    <property type="entry name" value="FAD-oxidase_C"/>
    <property type="match status" value="2"/>
</dbReference>
<protein>
    <recommendedName>
        <fullName evidence="7">FAD-binding PCMH-type domain-containing protein</fullName>
    </recommendedName>
</protein>
<evidence type="ECO:0000256" key="6">
    <source>
        <dbReference type="SAM" id="MobiDB-lite"/>
    </source>
</evidence>
<name>A0ABR5F6Y0_9ACTN</name>
<comment type="caution">
    <text evidence="8">The sequence shown here is derived from an EMBL/GenBank/DDBJ whole genome shotgun (WGS) entry which is preliminary data.</text>
</comment>
<dbReference type="InterPro" id="IPR051264">
    <property type="entry name" value="FAD-oxidored/transferase_4"/>
</dbReference>
<dbReference type="SUPFAM" id="SSF55103">
    <property type="entry name" value="FAD-linked oxidases, C-terminal domain"/>
    <property type="match status" value="1"/>
</dbReference>
<dbReference type="PANTHER" id="PTHR43716">
    <property type="entry name" value="D-2-HYDROXYGLUTARATE DEHYDROGENASE, MITOCHONDRIAL"/>
    <property type="match status" value="1"/>
</dbReference>
<dbReference type="InterPro" id="IPR004113">
    <property type="entry name" value="FAD-bd_oxidored_4_C"/>
</dbReference>
<dbReference type="EMBL" id="JWIO01000005">
    <property type="protein sequence ID" value="KLL12410.1"/>
    <property type="molecule type" value="Genomic_DNA"/>
</dbReference>
<dbReference type="Proteomes" id="UP000035425">
    <property type="component" value="Unassembled WGS sequence"/>
</dbReference>
<dbReference type="PANTHER" id="PTHR43716:SF1">
    <property type="entry name" value="D-2-HYDROXYGLUTARATE DEHYDROGENASE, MITOCHONDRIAL"/>
    <property type="match status" value="1"/>
</dbReference>
<dbReference type="InterPro" id="IPR016169">
    <property type="entry name" value="FAD-bd_PCMH_sub2"/>
</dbReference>
<gene>
    <name evidence="8" type="ORF">FrCorBMG51_05280</name>
</gene>
<evidence type="ECO:0000313" key="9">
    <source>
        <dbReference type="Proteomes" id="UP000035425"/>
    </source>
</evidence>
<dbReference type="Pfam" id="PF01565">
    <property type="entry name" value="FAD_binding_4"/>
    <property type="match status" value="1"/>
</dbReference>
<dbReference type="InterPro" id="IPR016167">
    <property type="entry name" value="FAD-bd_PCMH_sub1"/>
</dbReference>
<dbReference type="Gene3D" id="3.30.70.2190">
    <property type="match status" value="1"/>
</dbReference>
<comment type="similarity">
    <text evidence="2">Belongs to the FAD-binding oxidoreductase/transferase type 4 family.</text>
</comment>
<keyword evidence="3" id="KW-0285">Flavoprotein</keyword>
<evidence type="ECO:0000256" key="2">
    <source>
        <dbReference type="ARBA" id="ARBA00008000"/>
    </source>
</evidence>
<organism evidence="8 9">
    <name type="scientific">Protofrankia coriariae</name>
    <dbReference type="NCBI Taxonomy" id="1562887"/>
    <lineage>
        <taxon>Bacteria</taxon>
        <taxon>Bacillati</taxon>
        <taxon>Actinomycetota</taxon>
        <taxon>Actinomycetes</taxon>
        <taxon>Frankiales</taxon>
        <taxon>Frankiaceae</taxon>
        <taxon>Protofrankia</taxon>
    </lineage>
</organism>
<comment type="cofactor">
    <cofactor evidence="1">
        <name>FAD</name>
        <dbReference type="ChEBI" id="CHEBI:57692"/>
    </cofactor>
</comment>
<dbReference type="Gene3D" id="1.10.45.10">
    <property type="entry name" value="Vanillyl-alcohol Oxidase, Chain A, domain 4"/>
    <property type="match status" value="1"/>
</dbReference>
<evidence type="ECO:0000256" key="3">
    <source>
        <dbReference type="ARBA" id="ARBA00022630"/>
    </source>
</evidence>
<evidence type="ECO:0000256" key="4">
    <source>
        <dbReference type="ARBA" id="ARBA00022827"/>
    </source>
</evidence>
<dbReference type="PROSITE" id="PS51387">
    <property type="entry name" value="FAD_PCMH"/>
    <property type="match status" value="1"/>
</dbReference>
<dbReference type="RefSeq" id="WP_047221964.1">
    <property type="nucleotide sequence ID" value="NZ_JWIO01000005.1"/>
</dbReference>
<dbReference type="InterPro" id="IPR016164">
    <property type="entry name" value="FAD-linked_Oxase-like_C"/>
</dbReference>
<evidence type="ECO:0000256" key="1">
    <source>
        <dbReference type="ARBA" id="ARBA00001974"/>
    </source>
</evidence>
<accession>A0ABR5F6Y0</accession>
<evidence type="ECO:0000313" key="8">
    <source>
        <dbReference type="EMBL" id="KLL12410.1"/>
    </source>
</evidence>
<proteinExistence type="inferred from homology"/>
<feature type="region of interest" description="Disordered" evidence="6">
    <location>
        <begin position="420"/>
        <end position="440"/>
    </location>
</feature>
<feature type="domain" description="FAD-binding PCMH-type" evidence="7">
    <location>
        <begin position="37"/>
        <end position="216"/>
    </location>
</feature>
<dbReference type="InterPro" id="IPR006094">
    <property type="entry name" value="Oxid_FAD_bind_N"/>
</dbReference>
<dbReference type="InterPro" id="IPR016166">
    <property type="entry name" value="FAD-bd_PCMH"/>
</dbReference>
<sequence>MARDPVLETLRDAIGDTRVLTDPDIVAGYVGDWTGRFVGRTAAVVRPVSTAGVAAVVEICARYGTPLVPQGGNTGLVGGGVPTRGEIVLSLRGLSDTLSVDTAAAQATVGAGVLVSSLHRAASAAGLAYGVDLASRDSATVGGTVATNAGGLRVLRHGDTRTQLLGVEAVLGDGSVVSHLAGLPRDNTGYHLPSLLAGSEGTLGVVTAVRVRLVPATRARAVGLLGFASVERAVTAASQLRNGLPALAAAELMLSPGLELVIHACHLSRPLRGQHPAYLLVEIADETGVYAGGGVTAGGIPGSTVGDAGAGSVGIGGGSLVGRATVLETLADAVASLPGVQDPSLAGDARGCRALWAYRERHTESINTFGTPIKMDVTLPLDVLPSFVETVPATVAGIAPEARTWLFGHVAEGNVHVNVTGTGTGSGGRSRGRSTGGDAEDRRIEDAVFGLVADNGGSISTEHGIGTAKRRWLPLNRSPSEIAAFRRLKQALDPAGILNPNVLLPEAP</sequence>
<evidence type="ECO:0000256" key="5">
    <source>
        <dbReference type="ARBA" id="ARBA00023002"/>
    </source>
</evidence>
<dbReference type="InterPro" id="IPR036318">
    <property type="entry name" value="FAD-bd_PCMH-like_sf"/>
</dbReference>
<keyword evidence="9" id="KW-1185">Reference proteome</keyword>
<keyword evidence="4" id="KW-0274">FAD</keyword>
<keyword evidence="5" id="KW-0560">Oxidoreductase</keyword>
<evidence type="ECO:0000259" key="7">
    <source>
        <dbReference type="PROSITE" id="PS51387"/>
    </source>
</evidence>
<reference evidence="8 9" key="1">
    <citation type="submission" date="2014-12" db="EMBL/GenBank/DDBJ databases">
        <title>Frankia sp. BMG5.1 draft genome.</title>
        <authorList>
            <person name="Gtari M."/>
            <person name="Ghodhbane-Gtari F."/>
            <person name="Nouioui I."/>
            <person name="Ktari A."/>
            <person name="Hezbri K."/>
            <person name="Mimouni W."/>
            <person name="Sbissi I."/>
            <person name="Ayari A."/>
            <person name="Yamanaka T."/>
            <person name="Normand P."/>
            <person name="Tisa L.S."/>
            <person name="Boudabous A."/>
        </authorList>
    </citation>
    <scope>NUCLEOTIDE SEQUENCE [LARGE SCALE GENOMIC DNA]</scope>
    <source>
        <strain evidence="8 9">BMG5.1</strain>
    </source>
</reference>
<dbReference type="Gene3D" id="3.30.43.10">
    <property type="entry name" value="Uridine Diphospho-n-acetylenolpyruvylglucosamine Reductase, domain 2"/>
    <property type="match status" value="1"/>
</dbReference>